<dbReference type="OrthoDB" id="4011638at2759"/>
<accession>A0A9W4TXU5</accession>
<evidence type="ECO:0000256" key="1">
    <source>
        <dbReference type="SAM" id="Phobius"/>
    </source>
</evidence>
<keyword evidence="1" id="KW-1133">Transmembrane helix</keyword>
<dbReference type="Proteomes" id="UP001152885">
    <property type="component" value="Unassembled WGS sequence"/>
</dbReference>
<keyword evidence="1" id="KW-0812">Transmembrane</keyword>
<name>A0A9W4TXU5_9ASCO</name>
<dbReference type="AlphaFoldDB" id="A0A9W4TXU5"/>
<evidence type="ECO:0000313" key="3">
    <source>
        <dbReference type="Proteomes" id="UP001152885"/>
    </source>
</evidence>
<gene>
    <name evidence="2" type="ORF">CANVERA_P2831</name>
</gene>
<comment type="caution">
    <text evidence="2">The sequence shown here is derived from an EMBL/GenBank/DDBJ whole genome shotgun (WGS) entry which is preliminary data.</text>
</comment>
<proteinExistence type="predicted"/>
<reference evidence="2" key="1">
    <citation type="submission" date="2022-12" db="EMBL/GenBank/DDBJ databases">
        <authorList>
            <person name="Brejova B."/>
        </authorList>
    </citation>
    <scope>NUCLEOTIDE SEQUENCE</scope>
</reference>
<feature type="transmembrane region" description="Helical" evidence="1">
    <location>
        <begin position="15"/>
        <end position="35"/>
    </location>
</feature>
<evidence type="ECO:0000313" key="2">
    <source>
        <dbReference type="EMBL" id="CAI5758317.1"/>
    </source>
</evidence>
<keyword evidence="3" id="KW-1185">Reference proteome</keyword>
<protein>
    <submittedName>
        <fullName evidence="2">Uncharacterized protein</fullName>
    </submittedName>
</protein>
<sequence>MSAAARSFQMTVPKAVLIAGVGYGLLSIYMSKYYFKNSSIRKIYVDSDSEYSKVHPMHKIQYEGNYLKEKENI</sequence>
<dbReference type="EMBL" id="CANTUO010000002">
    <property type="protein sequence ID" value="CAI5758317.1"/>
    <property type="molecule type" value="Genomic_DNA"/>
</dbReference>
<keyword evidence="1" id="KW-0472">Membrane</keyword>
<organism evidence="2 3">
    <name type="scientific">Candida verbasci</name>
    <dbReference type="NCBI Taxonomy" id="1227364"/>
    <lineage>
        <taxon>Eukaryota</taxon>
        <taxon>Fungi</taxon>
        <taxon>Dikarya</taxon>
        <taxon>Ascomycota</taxon>
        <taxon>Saccharomycotina</taxon>
        <taxon>Pichiomycetes</taxon>
        <taxon>Debaryomycetaceae</taxon>
        <taxon>Candida/Lodderomyces clade</taxon>
        <taxon>Candida</taxon>
    </lineage>
</organism>